<feature type="transmembrane region" description="Helical" evidence="6">
    <location>
        <begin position="96"/>
        <end position="112"/>
    </location>
</feature>
<dbReference type="PANTHER" id="PTHR12050">
    <property type="entry name" value="LEPTIN RECEPTOR-RELATED"/>
    <property type="match status" value="1"/>
</dbReference>
<protein>
    <submittedName>
        <fullName evidence="7">Related to Vacuolar protein sorting-associated protein 55</fullName>
    </submittedName>
</protein>
<dbReference type="Pfam" id="PF04133">
    <property type="entry name" value="Vps55"/>
    <property type="match status" value="1"/>
</dbReference>
<dbReference type="InterPro" id="IPR007262">
    <property type="entry name" value="Vps55/LEPROT"/>
</dbReference>
<evidence type="ECO:0000256" key="3">
    <source>
        <dbReference type="ARBA" id="ARBA00022692"/>
    </source>
</evidence>
<evidence type="ECO:0000313" key="7">
    <source>
        <dbReference type="EMBL" id="SSD61500.1"/>
    </source>
</evidence>
<evidence type="ECO:0000256" key="1">
    <source>
        <dbReference type="ARBA" id="ARBA00004141"/>
    </source>
</evidence>
<dbReference type="GO" id="GO:0034424">
    <property type="term" value="C:Vps55/Vps68 complex"/>
    <property type="evidence" value="ECO:0007669"/>
    <property type="project" value="TreeGrafter"/>
</dbReference>
<dbReference type="AlphaFoldDB" id="A0A376BBI1"/>
<comment type="subcellular location">
    <subcellularLocation>
        <location evidence="1">Membrane</location>
        <topology evidence="1">Multi-pass membrane protein</topology>
    </subcellularLocation>
</comment>
<proteinExistence type="inferred from homology"/>
<dbReference type="VEuPathDB" id="FungiDB:SCODWIG_03261"/>
<sequence>MSISISPLTKIISLSAILALGFLLVILSCALYSNYYPLFDISLFLIAPLPKLILNNAIGAHNNNSDFLSGTNGGEGDDSFYYNTKYFNGVRDTGDFLTSWFLILGIGLPVVFHHCNIINKWSMFMCISGGLIIYTSIVTFSIFFNGKRSGDGWDDDDEGGYGYGY</sequence>
<evidence type="ECO:0000256" key="4">
    <source>
        <dbReference type="ARBA" id="ARBA00022989"/>
    </source>
</evidence>
<gene>
    <name evidence="7" type="ORF">SCODWIG_03261</name>
</gene>
<dbReference type="PANTHER" id="PTHR12050:SF0">
    <property type="entry name" value="RH04491P"/>
    <property type="match status" value="1"/>
</dbReference>
<feature type="transmembrane region" description="Helical" evidence="6">
    <location>
        <begin position="12"/>
        <end position="35"/>
    </location>
</feature>
<dbReference type="GO" id="GO:0032511">
    <property type="term" value="P:late endosome to vacuole transport via multivesicular body sorting pathway"/>
    <property type="evidence" value="ECO:0007669"/>
    <property type="project" value="TreeGrafter"/>
</dbReference>
<keyword evidence="5 6" id="KW-0472">Membrane</keyword>
<comment type="similarity">
    <text evidence="2">Belongs to the OB-RGRP/VPS55 family.</text>
</comment>
<dbReference type="EMBL" id="UFAJ01000730">
    <property type="protein sequence ID" value="SSD61500.1"/>
    <property type="molecule type" value="Genomic_DNA"/>
</dbReference>
<evidence type="ECO:0000256" key="6">
    <source>
        <dbReference type="SAM" id="Phobius"/>
    </source>
</evidence>
<keyword evidence="4 6" id="KW-1133">Transmembrane helix</keyword>
<evidence type="ECO:0000313" key="8">
    <source>
        <dbReference type="Proteomes" id="UP000262825"/>
    </source>
</evidence>
<organism evidence="7 8">
    <name type="scientific">Saccharomycodes ludwigii</name>
    <dbReference type="NCBI Taxonomy" id="36035"/>
    <lineage>
        <taxon>Eukaryota</taxon>
        <taxon>Fungi</taxon>
        <taxon>Dikarya</taxon>
        <taxon>Ascomycota</taxon>
        <taxon>Saccharomycotina</taxon>
        <taxon>Saccharomycetes</taxon>
        <taxon>Saccharomycodales</taxon>
        <taxon>Saccharomycodaceae</taxon>
        <taxon>Saccharomycodes</taxon>
    </lineage>
</organism>
<accession>A0A376BBI1</accession>
<name>A0A376BBI1_9ASCO</name>
<reference evidence="8" key="1">
    <citation type="submission" date="2018-06" db="EMBL/GenBank/DDBJ databases">
        <authorList>
            <person name="Guldener U."/>
        </authorList>
    </citation>
    <scope>NUCLEOTIDE SEQUENCE [LARGE SCALE GENOMIC DNA]</scope>
    <source>
        <strain evidence="8">UTAD17</strain>
    </source>
</reference>
<keyword evidence="8" id="KW-1185">Reference proteome</keyword>
<evidence type="ECO:0000256" key="2">
    <source>
        <dbReference type="ARBA" id="ARBA00005645"/>
    </source>
</evidence>
<evidence type="ECO:0000256" key="5">
    <source>
        <dbReference type="ARBA" id="ARBA00023136"/>
    </source>
</evidence>
<dbReference type="Proteomes" id="UP000262825">
    <property type="component" value="Unassembled WGS sequence"/>
</dbReference>
<feature type="transmembrane region" description="Helical" evidence="6">
    <location>
        <begin position="124"/>
        <end position="144"/>
    </location>
</feature>
<keyword evidence="3 6" id="KW-0812">Transmembrane</keyword>